<dbReference type="SUPFAM" id="SSF54211">
    <property type="entry name" value="Ribosomal protein S5 domain 2-like"/>
    <property type="match status" value="1"/>
</dbReference>
<feature type="region of interest" description="Disordered" evidence="5">
    <location>
        <begin position="34"/>
        <end position="54"/>
    </location>
</feature>
<dbReference type="CDD" id="cd01434">
    <property type="entry name" value="EFG_mtEFG1_IV"/>
    <property type="match status" value="1"/>
</dbReference>
<dbReference type="InterPro" id="IPR020568">
    <property type="entry name" value="Ribosomal_Su5_D2-typ_SF"/>
</dbReference>
<dbReference type="Pfam" id="PF22042">
    <property type="entry name" value="EF-G_D2"/>
    <property type="match status" value="1"/>
</dbReference>
<dbReference type="InterPro" id="IPR053905">
    <property type="entry name" value="EF-G-like_DII"/>
</dbReference>
<dbReference type="InterPro" id="IPR009000">
    <property type="entry name" value="Transl_B-barrel_sf"/>
</dbReference>
<dbReference type="SUPFAM" id="SSF52540">
    <property type="entry name" value="P-loop containing nucleoside triphosphate hydrolases"/>
    <property type="match status" value="1"/>
</dbReference>
<sequence>MRVYPSSRIRNVVLLGHAGSGKTTLSETMLFESGSKSRRGSVEQQSTSSDYHEIEHEKGKSVFGTLLNLDWRGNKINLIDTPGTSDYIGEVVGALRVADTAIFSLNAEYGVETGAELHWKYTERYNIPSLLIVNKPDSSQSEFQKTVDGAKERFGRGVVVVQYPYSEGEDFHAIIDVLKMTMYEFPEDGGKPDKLPIPDSHQAQAELLHNELVESVAENDETLLDVYFEQGMLTESQMREGLQQALLNRDIFPLFCCSAKRNMGTGRVMGFLGNVAPNPLEANPPKTPGGEDIPLNPEADPLMFIFKNSSESHMGDMLYFKMYGGTAQPGLDLVNGTTGNTVRLSSLYLMNGEKRREVDQVNTGDIGAAVKLKNTNVNDLLHSKDTVVDIEPIHFPEPVIRTAVELKREGEEDKLGTALHQLRREDPSLQVEHSRELKQVIIHGQGEEHLAVIKYTLEHRFQLDFEFVEPRIPYRETITKEVRTHYKHKKQSGGAGQFAKISMLMEPLRDHMPEHSELKVRDVREIDLDWGGKLVFRNCIVGGVIDNRFMPAILKGIMEKMENGPLSDCRVRDIRISVYDGAMHSVDSNDAAFRTAALMAFREGFMKAAPRLLEPIYAIEVTVPADYMGDVMSDISTRRGQIMGMDAEGAIQKIEAEVPLGELGHYATRLKSLTQGSAGLKRTFSHYAGVPREIQQEIVKQTRERQEVE</sequence>
<dbReference type="Pfam" id="PF00009">
    <property type="entry name" value="GTP_EFTU"/>
    <property type="match status" value="1"/>
</dbReference>
<dbReference type="Pfam" id="PF00679">
    <property type="entry name" value="EFG_C"/>
    <property type="match status" value="1"/>
</dbReference>
<proteinExistence type="predicted"/>
<dbReference type="CDD" id="cd04170">
    <property type="entry name" value="EF-G_bact"/>
    <property type="match status" value="1"/>
</dbReference>
<dbReference type="SUPFAM" id="SSF50447">
    <property type="entry name" value="Translation proteins"/>
    <property type="match status" value="1"/>
</dbReference>
<dbReference type="GO" id="GO:0005525">
    <property type="term" value="F:GTP binding"/>
    <property type="evidence" value="ECO:0007669"/>
    <property type="project" value="UniProtKB-KW"/>
</dbReference>
<dbReference type="Pfam" id="PF14492">
    <property type="entry name" value="EFG_III"/>
    <property type="match status" value="1"/>
</dbReference>
<protein>
    <recommendedName>
        <fullName evidence="1">Elongation factor G</fullName>
    </recommendedName>
</protein>
<evidence type="ECO:0000256" key="5">
    <source>
        <dbReference type="SAM" id="MobiDB-lite"/>
    </source>
</evidence>
<keyword evidence="8" id="KW-1185">Reference proteome</keyword>
<dbReference type="InterPro" id="IPR035647">
    <property type="entry name" value="EFG_III/V"/>
</dbReference>
<dbReference type="Pfam" id="PF03764">
    <property type="entry name" value="EFG_IV"/>
    <property type="match status" value="1"/>
</dbReference>
<dbReference type="Gene3D" id="3.30.70.870">
    <property type="entry name" value="Elongation Factor G (Translational Gtpase), domain 3"/>
    <property type="match status" value="1"/>
</dbReference>
<dbReference type="InterPro" id="IPR014721">
    <property type="entry name" value="Ribsml_uS5_D2-typ_fold_subgr"/>
</dbReference>
<evidence type="ECO:0000259" key="6">
    <source>
        <dbReference type="PROSITE" id="PS51722"/>
    </source>
</evidence>
<keyword evidence="2" id="KW-0547">Nucleotide-binding</keyword>
<dbReference type="InterPro" id="IPR000795">
    <property type="entry name" value="T_Tr_GTP-bd_dom"/>
</dbReference>
<dbReference type="NCBIfam" id="TIGR00231">
    <property type="entry name" value="small_GTP"/>
    <property type="match status" value="1"/>
</dbReference>
<dbReference type="InterPro" id="IPR005225">
    <property type="entry name" value="Small_GTP-bd"/>
</dbReference>
<dbReference type="InterPro" id="IPR005517">
    <property type="entry name" value="Transl_elong_EFG/EF2_IV"/>
</dbReference>
<evidence type="ECO:0000256" key="2">
    <source>
        <dbReference type="ARBA" id="ARBA00022741"/>
    </source>
</evidence>
<keyword evidence="7" id="KW-0648">Protein biosynthesis</keyword>
<dbReference type="PROSITE" id="PS51722">
    <property type="entry name" value="G_TR_2"/>
    <property type="match status" value="1"/>
</dbReference>
<dbReference type="EMBL" id="FQUS01000010">
    <property type="protein sequence ID" value="SHF57905.1"/>
    <property type="molecule type" value="Genomic_DNA"/>
</dbReference>
<evidence type="ECO:0000256" key="1">
    <source>
        <dbReference type="ARBA" id="ARBA00017872"/>
    </source>
</evidence>
<dbReference type="Gene3D" id="3.30.230.10">
    <property type="match status" value="1"/>
</dbReference>
<dbReference type="Gene3D" id="3.40.50.300">
    <property type="entry name" value="P-loop containing nucleotide triphosphate hydrolases"/>
    <property type="match status" value="1"/>
</dbReference>
<keyword evidence="3" id="KW-0342">GTP-binding</keyword>
<dbReference type="PANTHER" id="PTHR43261:SF6">
    <property type="entry name" value="ELONGATION FACTOR G-LIKE PROTEIN"/>
    <property type="match status" value="1"/>
</dbReference>
<comment type="function">
    <text evidence="4">Catalyzes the GTP-dependent ribosomal translocation step during translation elongation. During this step, the ribosome changes from the pre-translocational (PRE) to the post-translocational (POST) state as the newly formed A-site-bound peptidyl-tRNA and P-site-bound deacylated tRNA move to the P and E sites, respectively. Catalyzes the coordinated movement of the two tRNA molecules, the mRNA and conformational changes in the ribosome.</text>
</comment>
<dbReference type="OrthoDB" id="9801591at2"/>
<evidence type="ECO:0000256" key="3">
    <source>
        <dbReference type="ARBA" id="ARBA00023134"/>
    </source>
</evidence>
<dbReference type="Gene3D" id="3.30.70.240">
    <property type="match status" value="1"/>
</dbReference>
<dbReference type="FunFam" id="3.30.70.240:FF:000001">
    <property type="entry name" value="Elongation factor G"/>
    <property type="match status" value="1"/>
</dbReference>
<dbReference type="GO" id="GO:0032790">
    <property type="term" value="P:ribosome disassembly"/>
    <property type="evidence" value="ECO:0007669"/>
    <property type="project" value="TreeGrafter"/>
</dbReference>
<evidence type="ECO:0000313" key="7">
    <source>
        <dbReference type="EMBL" id="SHF57905.1"/>
    </source>
</evidence>
<dbReference type="SUPFAM" id="SSF54980">
    <property type="entry name" value="EF-G C-terminal domain-like"/>
    <property type="match status" value="2"/>
</dbReference>
<dbReference type="InterPro" id="IPR041095">
    <property type="entry name" value="EFG_II"/>
</dbReference>
<name>A0A1M5CT66_9BACT</name>
<dbReference type="InterPro" id="IPR000640">
    <property type="entry name" value="EFG_V-like"/>
</dbReference>
<keyword evidence="7" id="KW-0251">Elongation factor</keyword>
<dbReference type="InterPro" id="IPR027417">
    <property type="entry name" value="P-loop_NTPase"/>
</dbReference>
<dbReference type="InterPro" id="IPR047872">
    <property type="entry name" value="EFG_IV"/>
</dbReference>
<dbReference type="SMART" id="SM00838">
    <property type="entry name" value="EFG_C"/>
    <property type="match status" value="1"/>
</dbReference>
<dbReference type="SMART" id="SM00889">
    <property type="entry name" value="EFG_IV"/>
    <property type="match status" value="1"/>
</dbReference>
<dbReference type="GO" id="GO:0003746">
    <property type="term" value="F:translation elongation factor activity"/>
    <property type="evidence" value="ECO:0007669"/>
    <property type="project" value="UniProtKB-KW"/>
</dbReference>
<dbReference type="Proteomes" id="UP000184041">
    <property type="component" value="Unassembled WGS sequence"/>
</dbReference>
<feature type="domain" description="Tr-type G" evidence="6">
    <location>
        <begin position="7"/>
        <end position="280"/>
    </location>
</feature>
<dbReference type="InterPro" id="IPR035649">
    <property type="entry name" value="EFG_V"/>
</dbReference>
<evidence type="ECO:0000313" key="8">
    <source>
        <dbReference type="Proteomes" id="UP000184041"/>
    </source>
</evidence>
<dbReference type="NCBIfam" id="NF009381">
    <property type="entry name" value="PRK12740.1-5"/>
    <property type="match status" value="1"/>
</dbReference>
<dbReference type="RefSeq" id="WP_073063696.1">
    <property type="nucleotide sequence ID" value="NZ_FQUS01000010.1"/>
</dbReference>
<dbReference type="Gene3D" id="2.40.30.10">
    <property type="entry name" value="Translation factors"/>
    <property type="match status" value="1"/>
</dbReference>
<evidence type="ECO:0000256" key="4">
    <source>
        <dbReference type="ARBA" id="ARBA00024731"/>
    </source>
</evidence>
<dbReference type="STRING" id="1194090.SAMN05443144_11081"/>
<gene>
    <name evidence="7" type="ORF">SAMN05443144_11081</name>
</gene>
<dbReference type="PANTHER" id="PTHR43261">
    <property type="entry name" value="TRANSLATION ELONGATION FACTOR G-RELATED"/>
    <property type="match status" value="1"/>
</dbReference>
<reference evidence="7 8" key="1">
    <citation type="submission" date="2016-11" db="EMBL/GenBank/DDBJ databases">
        <authorList>
            <person name="Jaros S."/>
            <person name="Januszkiewicz K."/>
            <person name="Wedrychowicz H."/>
        </authorList>
    </citation>
    <scope>NUCLEOTIDE SEQUENCE [LARGE SCALE GENOMIC DNA]</scope>
    <source>
        <strain evidence="7 8">DSM 21986</strain>
    </source>
</reference>
<dbReference type="AlphaFoldDB" id="A0A1M5CT66"/>
<dbReference type="GO" id="GO:0003924">
    <property type="term" value="F:GTPase activity"/>
    <property type="evidence" value="ECO:0007669"/>
    <property type="project" value="InterPro"/>
</dbReference>
<dbReference type="CDD" id="cd03713">
    <property type="entry name" value="EFG_mtEFG_C"/>
    <property type="match status" value="1"/>
</dbReference>
<organism evidence="7 8">
    <name type="scientific">Fodinibius roseus</name>
    <dbReference type="NCBI Taxonomy" id="1194090"/>
    <lineage>
        <taxon>Bacteria</taxon>
        <taxon>Pseudomonadati</taxon>
        <taxon>Balneolota</taxon>
        <taxon>Balneolia</taxon>
        <taxon>Balneolales</taxon>
        <taxon>Balneolaceae</taxon>
        <taxon>Fodinibius</taxon>
    </lineage>
</organism>
<accession>A0A1M5CT66</accession>